<feature type="domain" description="Gal80p-like C-terminal" evidence="3">
    <location>
        <begin position="134"/>
        <end position="275"/>
    </location>
</feature>
<evidence type="ECO:0000313" key="5">
    <source>
        <dbReference type="Proteomes" id="UP000290759"/>
    </source>
</evidence>
<keyword evidence="5" id="KW-1185">Reference proteome</keyword>
<dbReference type="Pfam" id="PF01408">
    <property type="entry name" value="GFO_IDH_MocA"/>
    <property type="match status" value="1"/>
</dbReference>
<dbReference type="InterPro" id="IPR000683">
    <property type="entry name" value="Gfo/Idh/MocA-like_OxRdtase_N"/>
</dbReference>
<accession>A0A4Q2U4I3</accession>
<dbReference type="RefSeq" id="WP_129229187.1">
    <property type="nucleotide sequence ID" value="NZ_QYBB01000043.1"/>
</dbReference>
<evidence type="ECO:0000256" key="1">
    <source>
        <dbReference type="ARBA" id="ARBA00023002"/>
    </source>
</evidence>
<gene>
    <name evidence="4" type="ORF">D3273_22745</name>
</gene>
<dbReference type="SUPFAM" id="SSF51735">
    <property type="entry name" value="NAD(P)-binding Rossmann-fold domains"/>
    <property type="match status" value="1"/>
</dbReference>
<evidence type="ECO:0000313" key="4">
    <source>
        <dbReference type="EMBL" id="RYC29696.1"/>
    </source>
</evidence>
<dbReference type="Pfam" id="PF22685">
    <property type="entry name" value="Gal80p_C-like"/>
    <property type="match status" value="1"/>
</dbReference>
<dbReference type="GO" id="GO:0016491">
    <property type="term" value="F:oxidoreductase activity"/>
    <property type="evidence" value="ECO:0007669"/>
    <property type="project" value="UniProtKB-KW"/>
</dbReference>
<feature type="domain" description="Gfo/Idh/MocA-like oxidoreductase N-terminal" evidence="2">
    <location>
        <begin position="5"/>
        <end position="127"/>
    </location>
</feature>
<reference evidence="4 5" key="2">
    <citation type="submission" date="2019-02" db="EMBL/GenBank/DDBJ databases">
        <title>'Lichenibacterium ramalinii' gen. nov. sp. nov., 'Lichenibacterium minor' gen. nov. sp. nov.</title>
        <authorList>
            <person name="Pankratov T."/>
        </authorList>
    </citation>
    <scope>NUCLEOTIDE SEQUENCE [LARGE SCALE GENOMIC DNA]</scope>
    <source>
        <strain evidence="4 5">RmlP026</strain>
    </source>
</reference>
<name>A0A4Q2U4I3_9HYPH</name>
<dbReference type="InterPro" id="IPR055080">
    <property type="entry name" value="Gal80p-like_C"/>
</dbReference>
<keyword evidence="1" id="KW-0560">Oxidoreductase</keyword>
<sequence length="364" mass="37568">MAKTIRVGIIGASAQGGWARESHVPAVTDLEGLDFIAVATNSQATADAAARAFGVPSAFASGLDLARSADVDLVAVCTRVPDHRDIVLAAIAAGKHVYCEWPLGKDVAEAEEMAAAARRAGVLTAVGLQLRANPAAKKARELIASGTIGRLLSVSTYSSTAGFGPDVPEQFLYLEEPANFANLVTIQGAHTIDLAVAVAGPLKDLNALTTRQYPQIAAGAEGERRPRVTYDHLLLQGRLAAGSALSVEVAGGRPPEDTPFSLRLVGDRGVIDLDGGAMRGLQSGRLGLALNGARQAIDEGELAPLPDAAANVGGVYAGLRDAIRGGSSGVTDFDHAVRLTRLVTDLLASSETGTRNTSPDWPTG</sequence>
<proteinExistence type="predicted"/>
<dbReference type="InterPro" id="IPR050463">
    <property type="entry name" value="Gfo/Idh/MocA_oxidrdct_glycsds"/>
</dbReference>
<dbReference type="AlphaFoldDB" id="A0A4Q2U4I3"/>
<dbReference type="PANTHER" id="PTHR43818:SF11">
    <property type="entry name" value="BCDNA.GH03377"/>
    <property type="match status" value="1"/>
</dbReference>
<protein>
    <submittedName>
        <fullName evidence="4">Gfo/Idh/MocA family oxidoreductase</fullName>
    </submittedName>
</protein>
<dbReference type="PANTHER" id="PTHR43818">
    <property type="entry name" value="BCDNA.GH03377"/>
    <property type="match status" value="1"/>
</dbReference>
<evidence type="ECO:0000259" key="3">
    <source>
        <dbReference type="Pfam" id="PF22685"/>
    </source>
</evidence>
<dbReference type="Gene3D" id="3.40.50.720">
    <property type="entry name" value="NAD(P)-binding Rossmann-like Domain"/>
    <property type="match status" value="1"/>
</dbReference>
<organism evidence="4 5">
    <name type="scientific">Lichenibacterium minor</name>
    <dbReference type="NCBI Taxonomy" id="2316528"/>
    <lineage>
        <taxon>Bacteria</taxon>
        <taxon>Pseudomonadati</taxon>
        <taxon>Pseudomonadota</taxon>
        <taxon>Alphaproteobacteria</taxon>
        <taxon>Hyphomicrobiales</taxon>
        <taxon>Lichenihabitantaceae</taxon>
        <taxon>Lichenibacterium</taxon>
    </lineage>
</organism>
<comment type="caution">
    <text evidence="4">The sequence shown here is derived from an EMBL/GenBank/DDBJ whole genome shotgun (WGS) entry which is preliminary data.</text>
</comment>
<dbReference type="EMBL" id="QYBB01000043">
    <property type="protein sequence ID" value="RYC29696.1"/>
    <property type="molecule type" value="Genomic_DNA"/>
</dbReference>
<dbReference type="Gene3D" id="3.30.360.10">
    <property type="entry name" value="Dihydrodipicolinate Reductase, domain 2"/>
    <property type="match status" value="1"/>
</dbReference>
<dbReference type="OrthoDB" id="9801953at2"/>
<dbReference type="Proteomes" id="UP000290759">
    <property type="component" value="Unassembled WGS sequence"/>
</dbReference>
<dbReference type="SUPFAM" id="SSF55347">
    <property type="entry name" value="Glyceraldehyde-3-phosphate dehydrogenase-like, C-terminal domain"/>
    <property type="match status" value="1"/>
</dbReference>
<dbReference type="GO" id="GO:0000166">
    <property type="term" value="F:nucleotide binding"/>
    <property type="evidence" value="ECO:0007669"/>
    <property type="project" value="InterPro"/>
</dbReference>
<dbReference type="InterPro" id="IPR036291">
    <property type="entry name" value="NAD(P)-bd_dom_sf"/>
</dbReference>
<reference evidence="4 5" key="1">
    <citation type="submission" date="2018-12" db="EMBL/GenBank/DDBJ databases">
        <authorList>
            <person name="Grouzdev D.S."/>
            <person name="Krutkina M.S."/>
        </authorList>
    </citation>
    <scope>NUCLEOTIDE SEQUENCE [LARGE SCALE GENOMIC DNA]</scope>
    <source>
        <strain evidence="4 5">RmlP026</strain>
    </source>
</reference>
<evidence type="ECO:0000259" key="2">
    <source>
        <dbReference type="Pfam" id="PF01408"/>
    </source>
</evidence>